<gene>
    <name evidence="2" type="ORF">ENU14_04685</name>
</gene>
<feature type="transmembrane region" description="Helical" evidence="1">
    <location>
        <begin position="701"/>
        <end position="721"/>
    </location>
</feature>
<keyword evidence="1" id="KW-0812">Transmembrane</keyword>
<evidence type="ECO:0000256" key="1">
    <source>
        <dbReference type="SAM" id="Phobius"/>
    </source>
</evidence>
<accession>A0A7C4H9H5</accession>
<reference evidence="2" key="1">
    <citation type="journal article" date="2020" name="mSystems">
        <title>Genome- and Community-Level Interaction Insights into Carbon Utilization and Element Cycling Functions of Hydrothermarchaeota in Hydrothermal Sediment.</title>
        <authorList>
            <person name="Zhou Z."/>
            <person name="Liu Y."/>
            <person name="Xu W."/>
            <person name="Pan J."/>
            <person name="Luo Z.H."/>
            <person name="Li M."/>
        </authorList>
    </citation>
    <scope>NUCLEOTIDE SEQUENCE [LARGE SCALE GENOMIC DNA]</scope>
    <source>
        <strain evidence="2">SpSt-642</strain>
    </source>
</reference>
<evidence type="ECO:0000313" key="2">
    <source>
        <dbReference type="EMBL" id="HGM58863.1"/>
    </source>
</evidence>
<keyword evidence="1" id="KW-0472">Membrane</keyword>
<keyword evidence="1" id="KW-1133">Transmembrane helix</keyword>
<dbReference type="AlphaFoldDB" id="A0A7C4H9H5"/>
<proteinExistence type="predicted"/>
<dbReference type="EMBL" id="DTBJ01000034">
    <property type="protein sequence ID" value="HGM58863.1"/>
    <property type="molecule type" value="Genomic_DNA"/>
</dbReference>
<protein>
    <submittedName>
        <fullName evidence="2">Uncharacterized protein</fullName>
    </submittedName>
</protein>
<name>A0A7C4H9H5_STAMA</name>
<comment type="caution">
    <text evidence="2">The sequence shown here is derived from an EMBL/GenBank/DDBJ whole genome shotgun (WGS) entry which is preliminary data.</text>
</comment>
<organism evidence="2">
    <name type="scientific">Staphylothermus marinus</name>
    <dbReference type="NCBI Taxonomy" id="2280"/>
    <lineage>
        <taxon>Archaea</taxon>
        <taxon>Thermoproteota</taxon>
        <taxon>Thermoprotei</taxon>
        <taxon>Desulfurococcales</taxon>
        <taxon>Desulfurococcaceae</taxon>
        <taxon>Staphylothermus</taxon>
    </lineage>
</organism>
<sequence length="725" mass="83456">MNKLFTSLIIVLTIQMIFDPLSSITINEGLKRNPIHYLSITIDGDPTDWPKLPPLHPPVSIDGYISDWYTEYYWRSEDRITRDVVTNYSKGIHVFNVSGDNKFLHYKGEFVWFDALNDTRLDVSFADLIEMRVTSNETHLLMLVRVRGKIPVGIVGQNSLLLSILIDTDMNWFNGNYTTIDKYTNVSIYAPWDYQVILDLANPNIVNLKRLCGSPLIDIRNSEYASVSTLNSCFAVNGEKGVVELAIYWRDIGVEKPWNVSNVRLYLLTFIGNGTGVPVNVGDGSAVIDVISNYDTATEVSDNVIDYWLDIGFNTVPEPVSYNFYVLDRYGLTLAWSDLSNDQRTDYVPEESFDLDILTFYLHFDLINNRLYFLIHLKGNAGVDRRISPIIAIAIDDTPTNCTDNQNYRSSFDMPGYNTETELGTPIGMDTSRSCNWFRLIWIVGTNSTGDITYWVAVHGLYILYNDTSVTANYHFIEGYVPLDVIDPYLYEKIFRVEVATFAYTLTWVDNQEPYKVLDIPGPNLYDCIAPYPTWGNGTVVIDNKVYATYGEVYYDEYWIDAFNTNKYVVNLDVKLYYVSYDNDQYIELGEYVWVEANLTTFNYATREYKPLPNRTLKVYFISIDYSRGYYIGSNTTDEFGYFYLYVGELADKIPSGTYRLLVVYEPVGNDQLIYPRVEFWSSETYNVANRPFMVSVNEPIYVPLIALISILVILLLKRYYDNHS</sequence>